<keyword evidence="1" id="KW-0229">DNA integration</keyword>
<feature type="domain" description="Tyr recombinase" evidence="5">
    <location>
        <begin position="108"/>
        <end position="290"/>
    </location>
</feature>
<dbReference type="InterPro" id="IPR044068">
    <property type="entry name" value="CB"/>
</dbReference>
<dbReference type="InterPro" id="IPR002104">
    <property type="entry name" value="Integrase_catalytic"/>
</dbReference>
<dbReference type="EMBL" id="BNJG01000002">
    <property type="protein sequence ID" value="GHO56345.1"/>
    <property type="molecule type" value="Genomic_DNA"/>
</dbReference>
<evidence type="ECO:0000313" key="7">
    <source>
        <dbReference type="EMBL" id="GHO56345.1"/>
    </source>
</evidence>
<evidence type="ECO:0000259" key="6">
    <source>
        <dbReference type="PROSITE" id="PS51900"/>
    </source>
</evidence>
<dbReference type="PROSITE" id="PS51900">
    <property type="entry name" value="CB"/>
    <property type="match status" value="1"/>
</dbReference>
<evidence type="ECO:0000313" key="8">
    <source>
        <dbReference type="Proteomes" id="UP000654345"/>
    </source>
</evidence>
<dbReference type="InterPro" id="IPR011010">
    <property type="entry name" value="DNA_brk_join_enz"/>
</dbReference>
<dbReference type="PROSITE" id="PS51898">
    <property type="entry name" value="TYR_RECOMBINASE"/>
    <property type="match status" value="1"/>
</dbReference>
<dbReference type="InterPro" id="IPR050090">
    <property type="entry name" value="Tyrosine_recombinase_XerCD"/>
</dbReference>
<evidence type="ECO:0000256" key="3">
    <source>
        <dbReference type="ARBA" id="ARBA00023172"/>
    </source>
</evidence>
<dbReference type="InterPro" id="IPR004107">
    <property type="entry name" value="Integrase_SAM-like_N"/>
</dbReference>
<dbReference type="InterPro" id="IPR013762">
    <property type="entry name" value="Integrase-like_cat_sf"/>
</dbReference>
<evidence type="ECO:0000259" key="5">
    <source>
        <dbReference type="PROSITE" id="PS51898"/>
    </source>
</evidence>
<keyword evidence="2 4" id="KW-0238">DNA-binding</keyword>
<comment type="caution">
    <text evidence="7">The sequence shown here is derived from an EMBL/GenBank/DDBJ whole genome shotgun (WGS) entry which is preliminary data.</text>
</comment>
<gene>
    <name evidence="7" type="ORF">KSB_48200</name>
</gene>
<keyword evidence="8" id="KW-1185">Reference proteome</keyword>
<dbReference type="Pfam" id="PF00589">
    <property type="entry name" value="Phage_integrase"/>
    <property type="match status" value="1"/>
</dbReference>
<dbReference type="PANTHER" id="PTHR30349:SF81">
    <property type="entry name" value="TYROSINE RECOMBINASE XERC"/>
    <property type="match status" value="1"/>
</dbReference>
<evidence type="ECO:0008006" key="9">
    <source>
        <dbReference type="Google" id="ProtNLM"/>
    </source>
</evidence>
<feature type="domain" description="Core-binding (CB)" evidence="6">
    <location>
        <begin position="10"/>
        <end position="87"/>
    </location>
</feature>
<dbReference type="SUPFAM" id="SSF56349">
    <property type="entry name" value="DNA breaking-rejoining enzymes"/>
    <property type="match status" value="1"/>
</dbReference>
<dbReference type="Gene3D" id="1.10.443.10">
    <property type="entry name" value="Intergrase catalytic core"/>
    <property type="match status" value="1"/>
</dbReference>
<dbReference type="CDD" id="cd00397">
    <property type="entry name" value="DNA_BRE_C"/>
    <property type="match status" value="1"/>
</dbReference>
<dbReference type="Gene3D" id="1.10.150.130">
    <property type="match status" value="1"/>
</dbReference>
<sequence length="298" mass="34421">MERPDTLETPTLADAFAQFLDSASFARRTRESYTDDLAPLLTQYGHAPVSVLTTEVIQAYLARQEPLAPTTYNRRLAALRSFLNFLDAQGWQTNELLAGVERKPERARETRALDAGRVESVLRQIADPRDRAFFWLIYDGGLRCQEALAIDIDDISWLDRSILIHGKGGYQREMFFSRAVGTLLDKYLTTRGGPTTGPLFVTHRKARLPRRADLTPDGYARLSYRQADTLWKQYTPDWDLHQLRHTAISVRAAHDYTEVDLKRFSGHTTLRSLERYIADNREAAKRKAREWERRHREI</sequence>
<proteinExistence type="predicted"/>
<evidence type="ECO:0000256" key="4">
    <source>
        <dbReference type="PROSITE-ProRule" id="PRU01248"/>
    </source>
</evidence>
<name>A0ABQ3UVA7_9CHLR</name>
<dbReference type="InterPro" id="IPR010998">
    <property type="entry name" value="Integrase_recombinase_N"/>
</dbReference>
<dbReference type="Proteomes" id="UP000654345">
    <property type="component" value="Unassembled WGS sequence"/>
</dbReference>
<dbReference type="PANTHER" id="PTHR30349">
    <property type="entry name" value="PHAGE INTEGRASE-RELATED"/>
    <property type="match status" value="1"/>
</dbReference>
<protein>
    <recommendedName>
        <fullName evidence="9">Integrase</fullName>
    </recommendedName>
</protein>
<evidence type="ECO:0000256" key="1">
    <source>
        <dbReference type="ARBA" id="ARBA00022908"/>
    </source>
</evidence>
<keyword evidence="3" id="KW-0233">DNA recombination</keyword>
<reference evidence="7 8" key="1">
    <citation type="journal article" date="2021" name="Int. J. Syst. Evol. Microbiol.">
        <title>Reticulibacter mediterranei gen. nov., sp. nov., within the new family Reticulibacteraceae fam. nov., and Ktedonospora formicarum gen. nov., sp. nov., Ktedonobacter robiniae sp. nov., Dictyobacter formicarum sp. nov. and Dictyobacter arantiisoli sp. nov., belonging to the class Ktedonobacteria.</title>
        <authorList>
            <person name="Yabe S."/>
            <person name="Zheng Y."/>
            <person name="Wang C.M."/>
            <person name="Sakai Y."/>
            <person name="Abe K."/>
            <person name="Yokota A."/>
            <person name="Donadio S."/>
            <person name="Cavaletti L."/>
            <person name="Monciardini P."/>
        </authorList>
    </citation>
    <scope>NUCLEOTIDE SEQUENCE [LARGE SCALE GENOMIC DNA]</scope>
    <source>
        <strain evidence="7 8">SOSP1-30</strain>
    </source>
</reference>
<accession>A0ABQ3UVA7</accession>
<dbReference type="Pfam" id="PF02899">
    <property type="entry name" value="Phage_int_SAM_1"/>
    <property type="match status" value="1"/>
</dbReference>
<organism evidence="7 8">
    <name type="scientific">Ktedonobacter robiniae</name>
    <dbReference type="NCBI Taxonomy" id="2778365"/>
    <lineage>
        <taxon>Bacteria</taxon>
        <taxon>Bacillati</taxon>
        <taxon>Chloroflexota</taxon>
        <taxon>Ktedonobacteria</taxon>
        <taxon>Ktedonobacterales</taxon>
        <taxon>Ktedonobacteraceae</taxon>
        <taxon>Ktedonobacter</taxon>
    </lineage>
</organism>
<evidence type="ECO:0000256" key="2">
    <source>
        <dbReference type="ARBA" id="ARBA00023125"/>
    </source>
</evidence>